<dbReference type="SUPFAM" id="SSF52540">
    <property type="entry name" value="P-loop containing nucleoside triphosphate hydrolases"/>
    <property type="match status" value="2"/>
</dbReference>
<keyword evidence="4" id="KW-0677">Repeat</keyword>
<evidence type="ECO:0000313" key="9">
    <source>
        <dbReference type="Proteomes" id="UP000620266"/>
    </source>
</evidence>
<evidence type="ECO:0000256" key="6">
    <source>
        <dbReference type="ARBA" id="ARBA00022801"/>
    </source>
</evidence>
<dbReference type="PIRSF" id="PIRSF039117">
    <property type="entry name" value="KaiC"/>
    <property type="match status" value="1"/>
</dbReference>
<accession>A0A8J2XXL2</accession>
<dbReference type="Pfam" id="PF06745">
    <property type="entry name" value="ATPase"/>
    <property type="match status" value="2"/>
</dbReference>
<reference evidence="8" key="2">
    <citation type="submission" date="2020-09" db="EMBL/GenBank/DDBJ databases">
        <authorList>
            <person name="Sun Q."/>
            <person name="Sedlacek I."/>
        </authorList>
    </citation>
    <scope>NUCLEOTIDE SEQUENCE</scope>
    <source>
        <strain evidence="8">CCM 7086</strain>
    </source>
</reference>
<gene>
    <name evidence="8" type="ORF">GCM10007205_22530</name>
</gene>
<dbReference type="AlphaFoldDB" id="A0A8J2XXL2"/>
<proteinExistence type="predicted"/>
<dbReference type="InterPro" id="IPR030665">
    <property type="entry name" value="KaiC"/>
</dbReference>
<evidence type="ECO:0000256" key="3">
    <source>
        <dbReference type="ARBA" id="ARBA00022679"/>
    </source>
</evidence>
<dbReference type="InterPro" id="IPR014774">
    <property type="entry name" value="KaiC-like_dom"/>
</dbReference>
<dbReference type="CDD" id="cd01124">
    <property type="entry name" value="KaiC-like"/>
    <property type="match status" value="1"/>
</dbReference>
<evidence type="ECO:0000256" key="1">
    <source>
        <dbReference type="ARBA" id="ARBA00012513"/>
    </source>
</evidence>
<evidence type="ECO:0000256" key="4">
    <source>
        <dbReference type="ARBA" id="ARBA00022737"/>
    </source>
</evidence>
<dbReference type="Proteomes" id="UP000620266">
    <property type="component" value="Unassembled WGS sequence"/>
</dbReference>
<dbReference type="PANTHER" id="PTHR42926">
    <property type="match status" value="1"/>
</dbReference>
<dbReference type="GO" id="GO:0005524">
    <property type="term" value="F:ATP binding"/>
    <property type="evidence" value="ECO:0007669"/>
    <property type="project" value="InterPro"/>
</dbReference>
<name>A0A8J2XXL2_9BURK</name>
<dbReference type="RefSeq" id="WP_188396350.1">
    <property type="nucleotide sequence ID" value="NZ_BMCG01000004.1"/>
</dbReference>
<keyword evidence="9" id="KW-1185">Reference proteome</keyword>
<dbReference type="InterPro" id="IPR027417">
    <property type="entry name" value="P-loop_NTPase"/>
</dbReference>
<feature type="domain" description="KaiC" evidence="7">
    <location>
        <begin position="259"/>
        <end position="493"/>
    </location>
</feature>
<keyword evidence="2" id="KW-0597">Phosphoprotein</keyword>
<dbReference type="PROSITE" id="PS51146">
    <property type="entry name" value="KAIC"/>
    <property type="match status" value="2"/>
</dbReference>
<keyword evidence="5" id="KW-0418">Kinase</keyword>
<comment type="caution">
    <text evidence="8">The sequence shown here is derived from an EMBL/GenBank/DDBJ whole genome shotgun (WGS) entry which is preliminary data.</text>
</comment>
<dbReference type="PRINTS" id="PR01874">
    <property type="entry name" value="DNAREPAIRADA"/>
</dbReference>
<dbReference type="GO" id="GO:0016787">
    <property type="term" value="F:hydrolase activity"/>
    <property type="evidence" value="ECO:0007669"/>
    <property type="project" value="UniProtKB-KW"/>
</dbReference>
<feature type="domain" description="KaiC" evidence="7">
    <location>
        <begin position="24"/>
        <end position="253"/>
    </location>
</feature>
<dbReference type="Gene3D" id="3.40.50.300">
    <property type="entry name" value="P-loop containing nucleotide triphosphate hydrolases"/>
    <property type="match status" value="2"/>
</dbReference>
<reference evidence="8" key="1">
    <citation type="journal article" date="2014" name="Int. J. Syst. Evol. Microbiol.">
        <title>Complete genome sequence of Corynebacterium casei LMG S-19264T (=DSM 44701T), isolated from a smear-ripened cheese.</title>
        <authorList>
            <consortium name="US DOE Joint Genome Institute (JGI-PGF)"/>
            <person name="Walter F."/>
            <person name="Albersmeier A."/>
            <person name="Kalinowski J."/>
            <person name="Ruckert C."/>
        </authorList>
    </citation>
    <scope>NUCLEOTIDE SEQUENCE</scope>
    <source>
        <strain evidence="8">CCM 7086</strain>
    </source>
</reference>
<dbReference type="GO" id="GO:0004674">
    <property type="term" value="F:protein serine/threonine kinase activity"/>
    <property type="evidence" value="ECO:0007669"/>
    <property type="project" value="UniProtKB-EC"/>
</dbReference>
<keyword evidence="6" id="KW-0378">Hydrolase</keyword>
<dbReference type="EMBL" id="BMCG01000004">
    <property type="protein sequence ID" value="GGC13133.1"/>
    <property type="molecule type" value="Genomic_DNA"/>
</dbReference>
<protein>
    <recommendedName>
        <fullName evidence="1">non-specific serine/threonine protein kinase</fullName>
        <ecNumber evidence="1">2.7.11.1</ecNumber>
    </recommendedName>
</protein>
<evidence type="ECO:0000256" key="2">
    <source>
        <dbReference type="ARBA" id="ARBA00022553"/>
    </source>
</evidence>
<keyword evidence="3" id="KW-0808">Transferase</keyword>
<evidence type="ECO:0000256" key="5">
    <source>
        <dbReference type="ARBA" id="ARBA00022777"/>
    </source>
</evidence>
<dbReference type="InterPro" id="IPR051347">
    <property type="entry name" value="Circadian_clock_KaiC-rel"/>
</dbReference>
<sequence>MAHEHTSRDTSATGTSRSPAGRIRLLKTGIPGFDEILGGGLPMHSLYLIQGLAGSGKTTLACQMGFAHARNGEKVLILTLIAESHAKMINHFSNFSFYDETLIGNRIMLHSAYASLAKGGLRELLRLITASLAEEKPGILIVDGFRSVRSASPSDLDLSEFMHSLNSLVATMGCTTFLLSPVEGNVPDSENTLVDGLIELSQYEQGMRLVREIKVFKMRGANHLLGKHAFDVQPDGIVMYPRLETTVGKKNVPAPASSEYISCGIASWDRVIGGGIVKASVTNLLGSPGVGKTSMGLHFIDQGLKAGDPCLIVGFFESPQRLIEKARRIGLDLGSPHAGGQLDIMWQLPLEVLLDELACRILDNVRQRGVKRLFIDGVEGIRHLAMHPDRAPGFLIALVNELRVNGVTTFVTEQLPYFKDNACRSNSSASALYENIMLLEFVEHEDVHYRQISVMKLRENGYDNANHLMIISDQGVTVDGTISDIKKKLPAAS</sequence>
<dbReference type="EC" id="2.7.11.1" evidence="1"/>
<dbReference type="PANTHER" id="PTHR42926:SF1">
    <property type="entry name" value="CIRCADIAN CLOCK OSCILLATOR PROTEIN KAIC 1"/>
    <property type="match status" value="1"/>
</dbReference>
<evidence type="ECO:0000259" key="7">
    <source>
        <dbReference type="PROSITE" id="PS51146"/>
    </source>
</evidence>
<organism evidence="8 9">
    <name type="scientific">Oxalicibacterium flavum</name>
    <dbReference type="NCBI Taxonomy" id="179467"/>
    <lineage>
        <taxon>Bacteria</taxon>
        <taxon>Pseudomonadati</taxon>
        <taxon>Pseudomonadota</taxon>
        <taxon>Betaproteobacteria</taxon>
        <taxon>Burkholderiales</taxon>
        <taxon>Oxalobacteraceae</taxon>
        <taxon>Oxalicibacterium</taxon>
    </lineage>
</organism>
<dbReference type="InterPro" id="IPR010624">
    <property type="entry name" value="KaiC_dom"/>
</dbReference>
<evidence type="ECO:0000313" key="8">
    <source>
        <dbReference type="EMBL" id="GGC13133.1"/>
    </source>
</evidence>